<keyword evidence="11" id="KW-0732">Signal</keyword>
<dbReference type="AlphaFoldDB" id="A0A0M3J0L6"/>
<evidence type="ECO:0000256" key="9">
    <source>
        <dbReference type="ARBA" id="ARBA00045104"/>
    </source>
</evidence>
<comment type="catalytic activity">
    <reaction evidence="8 10">
        <text>a beta-D-Man-(1-&gt;4)-beta-D-GlcNAc-(1-&gt;4)-alpha-D-GlcNAc-diphospho-di-trans,poly-cis-dolichol + GDP-alpha-D-mannose = an alpha-D-Man-(1-&gt;3)-beta-D-Man-(1-&gt;4)-beta-D-GlcNAc-(1-&gt;4)-alpha-D-GlcNAc-diphospho-di-trans,poly-cis-dolichol + GDP + H(+)</text>
        <dbReference type="Rhea" id="RHEA:29515"/>
        <dbReference type="Rhea" id="RHEA-COMP:19511"/>
        <dbReference type="Rhea" id="RHEA-COMP:19513"/>
        <dbReference type="ChEBI" id="CHEBI:15378"/>
        <dbReference type="ChEBI" id="CHEBI:57527"/>
        <dbReference type="ChEBI" id="CHEBI:58189"/>
        <dbReference type="ChEBI" id="CHEBI:58472"/>
        <dbReference type="ChEBI" id="CHEBI:132510"/>
        <dbReference type="EC" id="2.4.1.132"/>
    </reaction>
    <physiologicalReaction direction="left-to-right" evidence="8 10">
        <dbReference type="Rhea" id="RHEA:29516"/>
    </physiologicalReaction>
</comment>
<evidence type="ECO:0000259" key="13">
    <source>
        <dbReference type="Pfam" id="PF13439"/>
    </source>
</evidence>
<dbReference type="SUPFAM" id="SSF53756">
    <property type="entry name" value="UDP-Glycosyltransferase/glycogen phosphorylase"/>
    <property type="match status" value="1"/>
</dbReference>
<dbReference type="Gene3D" id="3.40.50.2000">
    <property type="entry name" value="Glycogen Phosphorylase B"/>
    <property type="match status" value="1"/>
</dbReference>
<evidence type="ECO:0000256" key="5">
    <source>
        <dbReference type="ARBA" id="ARBA00022824"/>
    </source>
</evidence>
<name>A0A0M3J0L6_ANISI</name>
<evidence type="ECO:0000256" key="6">
    <source>
        <dbReference type="ARBA" id="ARBA00022989"/>
    </source>
</evidence>
<dbReference type="Pfam" id="PF13439">
    <property type="entry name" value="Glyco_transf_4"/>
    <property type="match status" value="1"/>
</dbReference>
<dbReference type="Pfam" id="PF00534">
    <property type="entry name" value="Glycos_transf_1"/>
    <property type="match status" value="1"/>
</dbReference>
<dbReference type="WBParaSite" id="ASIM_0000105501-mRNA-1">
    <property type="protein sequence ID" value="ASIM_0000105501-mRNA-1"/>
    <property type="gene ID" value="ASIM_0000105501"/>
</dbReference>
<feature type="chain" id="PRO_5005657364" description="Alpha-1,3/1,6-mannosyltransferase ALG2" evidence="11">
    <location>
        <begin position="22"/>
        <end position="341"/>
    </location>
</feature>
<comment type="function">
    <text evidence="10">Mannosylates Man(2)GlcNAc(2)-dolichol diphosphate and Man(1)GlcNAc(2)-dolichol diphosphate to form Man(3)GlcNAc(2)-dolichol diphosphate.</text>
</comment>
<organism evidence="14">
    <name type="scientific">Anisakis simplex</name>
    <name type="common">Herring worm</name>
    <dbReference type="NCBI Taxonomy" id="6269"/>
    <lineage>
        <taxon>Eukaryota</taxon>
        <taxon>Metazoa</taxon>
        <taxon>Ecdysozoa</taxon>
        <taxon>Nematoda</taxon>
        <taxon>Chromadorea</taxon>
        <taxon>Rhabditida</taxon>
        <taxon>Spirurina</taxon>
        <taxon>Ascaridomorpha</taxon>
        <taxon>Ascaridoidea</taxon>
        <taxon>Anisakidae</taxon>
        <taxon>Anisakis</taxon>
        <taxon>Anisakis simplex complex</taxon>
    </lineage>
</organism>
<dbReference type="InterPro" id="IPR027054">
    <property type="entry name" value="ALG2"/>
</dbReference>
<dbReference type="InterPro" id="IPR028098">
    <property type="entry name" value="Glyco_trans_4-like_N"/>
</dbReference>
<evidence type="ECO:0000256" key="11">
    <source>
        <dbReference type="SAM" id="SignalP"/>
    </source>
</evidence>
<comment type="catalytic activity">
    <reaction evidence="9 10">
        <text>an alpha-D-Man-(1-&gt;3)-beta-D-Man-(1-&gt;4)-beta-D-GlcNAc-(1-&gt;4)-alpha-D-GlcNAc-diphospho-di-trans,poly-cis-dolichol + GDP-alpha-D-mannose = an alpha-D-Man-(1-&gt;3)-[alpha-D-Man-(1-&gt;6)]-beta-D-Man-(1-&gt;4)-beta-D-GlcNAc-(1-&gt;4)-alpha-D-GlcNAc-diphospho-di-trans,poly-cis-dolichol + GDP + H(+)</text>
        <dbReference type="Rhea" id="RHEA:29519"/>
        <dbReference type="Rhea" id="RHEA-COMP:19513"/>
        <dbReference type="Rhea" id="RHEA-COMP:19515"/>
        <dbReference type="ChEBI" id="CHEBI:15378"/>
        <dbReference type="ChEBI" id="CHEBI:57527"/>
        <dbReference type="ChEBI" id="CHEBI:58189"/>
        <dbReference type="ChEBI" id="CHEBI:132510"/>
        <dbReference type="ChEBI" id="CHEBI:132511"/>
        <dbReference type="EC" id="2.4.1.257"/>
    </reaction>
    <physiologicalReaction direction="left-to-right" evidence="9 10">
        <dbReference type="Rhea" id="RHEA:29520"/>
    </physiologicalReaction>
</comment>
<keyword evidence="3 10" id="KW-0808">Transferase</keyword>
<evidence type="ECO:0000259" key="12">
    <source>
        <dbReference type="Pfam" id="PF00534"/>
    </source>
</evidence>
<keyword evidence="4" id="KW-0812">Transmembrane</keyword>
<protein>
    <recommendedName>
        <fullName evidence="10">Alpha-1,3/1,6-mannosyltransferase ALG2</fullName>
        <ecNumber evidence="10">2.4.1.132</ecNumber>
        <ecNumber evidence="10">2.4.1.257</ecNumber>
    </recommendedName>
    <alternativeName>
        <fullName evidence="10">GDP-Man:Man(1)GlcNAc(2)-PP-Dol alpha-1,3-mannosyltransferase</fullName>
    </alternativeName>
</protein>
<dbReference type="EC" id="2.4.1.132" evidence="10"/>
<feature type="domain" description="Glycosyltransferase subfamily 4-like N-terminal" evidence="13">
    <location>
        <begin position="29"/>
        <end position="131"/>
    </location>
</feature>
<proteinExistence type="inferred from homology"/>
<keyword evidence="6" id="KW-1133">Transmembrane helix</keyword>
<comment type="pathway">
    <text evidence="1 10">Protein modification; protein glycosylation.</text>
</comment>
<keyword evidence="7" id="KW-0472">Membrane</keyword>
<dbReference type="PANTHER" id="PTHR45918:SF1">
    <property type="entry name" value="ALPHA-1,3_1,6-MANNOSYLTRANSFERASE ALG2"/>
    <property type="match status" value="1"/>
</dbReference>
<evidence type="ECO:0000256" key="3">
    <source>
        <dbReference type="ARBA" id="ARBA00022679"/>
    </source>
</evidence>
<evidence type="ECO:0000256" key="7">
    <source>
        <dbReference type="ARBA" id="ARBA00023136"/>
    </source>
</evidence>
<accession>A0A0M3J0L6</accession>
<evidence type="ECO:0000256" key="1">
    <source>
        <dbReference type="ARBA" id="ARBA00004922"/>
    </source>
</evidence>
<evidence type="ECO:0000256" key="10">
    <source>
        <dbReference type="RuleBase" id="RU367136"/>
    </source>
</evidence>
<dbReference type="GO" id="GO:0005789">
    <property type="term" value="C:endoplasmic reticulum membrane"/>
    <property type="evidence" value="ECO:0007669"/>
    <property type="project" value="UniProtKB-SubCell"/>
</dbReference>
<keyword evidence="5" id="KW-0256">Endoplasmic reticulum</keyword>
<evidence type="ECO:0000313" key="14">
    <source>
        <dbReference type="WBParaSite" id="ASIM_0000105501-mRNA-1"/>
    </source>
</evidence>
<dbReference type="GO" id="GO:0102704">
    <property type="term" value="F:GDP-Man:Man(2)GlcNAc(2)-PP-Dol alpha-1,6-mannosyltransferase activity"/>
    <property type="evidence" value="ECO:0007669"/>
    <property type="project" value="UniProtKB-UniRule"/>
</dbReference>
<evidence type="ECO:0000256" key="8">
    <source>
        <dbReference type="ARBA" id="ARBA00045103"/>
    </source>
</evidence>
<evidence type="ECO:0000256" key="4">
    <source>
        <dbReference type="ARBA" id="ARBA00022692"/>
    </source>
</evidence>
<dbReference type="InterPro" id="IPR001296">
    <property type="entry name" value="Glyco_trans_1"/>
</dbReference>
<feature type="domain" description="Glycosyl transferase family 1" evidence="12">
    <location>
        <begin position="149"/>
        <end position="319"/>
    </location>
</feature>
<reference evidence="14" key="1">
    <citation type="submission" date="2017-02" db="UniProtKB">
        <authorList>
            <consortium name="WormBaseParasite"/>
        </authorList>
    </citation>
    <scope>IDENTIFICATION</scope>
</reference>
<evidence type="ECO:0000256" key="2">
    <source>
        <dbReference type="ARBA" id="ARBA00022676"/>
    </source>
</evidence>
<dbReference type="PANTHER" id="PTHR45918">
    <property type="entry name" value="ALPHA-1,3/1,6-MANNOSYLTRANSFERASE ALG2"/>
    <property type="match status" value="1"/>
</dbReference>
<dbReference type="UniPathway" id="UPA00378"/>
<dbReference type="EC" id="2.4.1.257" evidence="10"/>
<feature type="signal peptide" evidence="11">
    <location>
        <begin position="1"/>
        <end position="21"/>
    </location>
</feature>
<comment type="similarity">
    <text evidence="10">Belongs to the glycosyltransferase group 1 family.</text>
</comment>
<comment type="subcellular location">
    <subcellularLocation>
        <location evidence="10">Endoplasmic reticulum membrane</location>
        <topology evidence="10">Single-pass membrane protein</topology>
    </subcellularLocation>
</comment>
<keyword evidence="2 10" id="KW-0328">Glycosyltransferase</keyword>
<dbReference type="GO" id="GO:0004378">
    <property type="term" value="F:GDP-Man:Man(1)GlcNAc(2)-PP-Dol alpha-1,3-mannosyltransferase activity"/>
    <property type="evidence" value="ECO:0007669"/>
    <property type="project" value="UniProtKB-UniRule"/>
</dbReference>
<sequence length="341" mass="38626">LPRSIFGRCVALCAYVRMCLAAVYVCLNVQSDLIFCDSISACLVVFRLFRLFGLCQAPLFFYCHFPDLLLTEHQGFFKRLYRYVVDRLEGWSIGMADLICVNSNFTKGVVAETFPHLDATKLKVLYPTLNTKFFDSAPETELEDVPSSAKYLFVSINRYERKKNIKLAIDAFAELKSLISDDLYRECYLVIAGGFDKLNEENLLHHRELKEYSVDAAISTKQIAFLRSPSDSVKIELLRRSTAVLYTPSNEHFGIVPVEAMYMRSCVIAVNSGGPNESIENGSSGFLVESNARAFAEVMAKLIRGELNRQEIGEAGRKRVQSLFTFEQFSRKLETLMQSLV</sequence>